<evidence type="ECO:0000256" key="1">
    <source>
        <dbReference type="SAM" id="MobiDB-lite"/>
    </source>
</evidence>
<protein>
    <recommendedName>
        <fullName evidence="5">Secreted protein</fullName>
    </recommendedName>
</protein>
<proteinExistence type="predicted"/>
<evidence type="ECO:0000256" key="2">
    <source>
        <dbReference type="SAM" id="SignalP"/>
    </source>
</evidence>
<sequence length="415" mass="44494">MRTHLRPRSNPLWRYALPVVTAAAVVASTMPAQAFTDSTTTPEDMDYPAAEAPTSLRDQPQGLALAQDAGQALNYLVASLAANPEIEPAAGTVGADIREGLRALPADRQALATRNAQAMVTADAGTRAAEFGRHSRVEPREYARLGFEGAFTAATIPVDWNELGRSLRAQAAQVEAESAVAGQHALDVAAAEGVDTTAATALVKSVRLRVTSVKAVEETSDWGTDDEIAMGGVNVNHKGVAKKVDEFMVSSSFDTGDIVVFPAPGLTFAHHDVTGTDPSAPLSFVSKVMLADKDSSGFAKAIGAAWEKIKGIVTKAIEQGVGFVLPQSVAKVIITLIGKLVAWLVDVFLKWLVKLFGDEVLTPSVVSKTIPYRYKHMFDNNKLPGWDNLRTPKQSLWFYGDGGCYRVNVFWELQA</sequence>
<evidence type="ECO:0008006" key="5">
    <source>
        <dbReference type="Google" id="ProtNLM"/>
    </source>
</evidence>
<comment type="caution">
    <text evidence="3">The sequence shown here is derived from an EMBL/GenBank/DDBJ whole genome shotgun (WGS) entry which is preliminary data.</text>
</comment>
<dbReference type="RefSeq" id="WP_344035303.1">
    <property type="nucleotide sequence ID" value="NZ_BAAAKE010000002.1"/>
</dbReference>
<reference evidence="4" key="1">
    <citation type="journal article" date="2019" name="Int. J. Syst. Evol. Microbiol.">
        <title>The Global Catalogue of Microorganisms (GCM) 10K type strain sequencing project: providing services to taxonomists for standard genome sequencing and annotation.</title>
        <authorList>
            <consortium name="The Broad Institute Genomics Platform"/>
            <consortium name="The Broad Institute Genome Sequencing Center for Infectious Disease"/>
            <person name="Wu L."/>
            <person name="Ma J."/>
        </authorList>
    </citation>
    <scope>NUCLEOTIDE SEQUENCE [LARGE SCALE GENOMIC DNA]</scope>
    <source>
        <strain evidence="4">KCTC 12848</strain>
    </source>
</reference>
<keyword evidence="4" id="KW-1185">Reference proteome</keyword>
<evidence type="ECO:0000313" key="3">
    <source>
        <dbReference type="EMBL" id="MFC5052791.1"/>
    </source>
</evidence>
<feature type="signal peptide" evidence="2">
    <location>
        <begin position="1"/>
        <end position="34"/>
    </location>
</feature>
<feature type="region of interest" description="Disordered" evidence="1">
    <location>
        <begin position="35"/>
        <end position="54"/>
    </location>
</feature>
<dbReference type="EMBL" id="JBHSJB010000003">
    <property type="protein sequence ID" value="MFC5052791.1"/>
    <property type="molecule type" value="Genomic_DNA"/>
</dbReference>
<accession>A0ABV9XRP4</accession>
<keyword evidence="2" id="KW-0732">Signal</keyword>
<evidence type="ECO:0000313" key="4">
    <source>
        <dbReference type="Proteomes" id="UP001595833"/>
    </source>
</evidence>
<organism evidence="3 4">
    <name type="scientific">Saccharothrix xinjiangensis</name>
    <dbReference type="NCBI Taxonomy" id="204798"/>
    <lineage>
        <taxon>Bacteria</taxon>
        <taxon>Bacillati</taxon>
        <taxon>Actinomycetota</taxon>
        <taxon>Actinomycetes</taxon>
        <taxon>Pseudonocardiales</taxon>
        <taxon>Pseudonocardiaceae</taxon>
        <taxon>Saccharothrix</taxon>
    </lineage>
</organism>
<dbReference type="Proteomes" id="UP001595833">
    <property type="component" value="Unassembled WGS sequence"/>
</dbReference>
<feature type="chain" id="PRO_5045613831" description="Secreted protein" evidence="2">
    <location>
        <begin position="35"/>
        <end position="415"/>
    </location>
</feature>
<gene>
    <name evidence="3" type="ORF">ACFPFM_03370</name>
</gene>
<name>A0ABV9XRP4_9PSEU</name>